<comment type="caution">
    <text evidence="15">The sequence shown here is derived from an EMBL/GenBank/DDBJ whole genome shotgun (WGS) entry which is preliminary data.</text>
</comment>
<reference evidence="15 16" key="1">
    <citation type="journal article" date="2024" name="Nat. Commun.">
        <title>Phylogenomics reveals the evolutionary origins of lichenization in chlorophyte algae.</title>
        <authorList>
            <person name="Puginier C."/>
            <person name="Libourel C."/>
            <person name="Otte J."/>
            <person name="Skaloud P."/>
            <person name="Haon M."/>
            <person name="Grisel S."/>
            <person name="Petersen M."/>
            <person name="Berrin J.G."/>
            <person name="Delaux P.M."/>
            <person name="Dal Grande F."/>
            <person name="Keller J."/>
        </authorList>
    </citation>
    <scope>NUCLEOTIDE SEQUENCE [LARGE SCALE GENOMIC DNA]</scope>
    <source>
        <strain evidence="15 16">SAG 2043</strain>
    </source>
</reference>
<comment type="similarity">
    <text evidence="3">Belongs to the peptidase M50B family.</text>
</comment>
<feature type="transmembrane region" description="Helical" evidence="13">
    <location>
        <begin position="20"/>
        <end position="41"/>
    </location>
</feature>
<comment type="subcellular location">
    <subcellularLocation>
        <location evidence="2">Membrane</location>
        <topology evidence="2">Multi-pass membrane protein</topology>
    </subcellularLocation>
</comment>
<evidence type="ECO:0000256" key="3">
    <source>
        <dbReference type="ARBA" id="ARBA00007931"/>
    </source>
</evidence>
<keyword evidence="8" id="KW-0862">Zinc</keyword>
<organism evidence="15 16">
    <name type="scientific">[Myrmecia] bisecta</name>
    <dbReference type="NCBI Taxonomy" id="41462"/>
    <lineage>
        <taxon>Eukaryota</taxon>
        <taxon>Viridiplantae</taxon>
        <taxon>Chlorophyta</taxon>
        <taxon>core chlorophytes</taxon>
        <taxon>Trebouxiophyceae</taxon>
        <taxon>Trebouxiales</taxon>
        <taxon>Trebouxiaceae</taxon>
        <taxon>Myrmecia</taxon>
    </lineage>
</organism>
<keyword evidence="6" id="KW-0479">Metal-binding</keyword>
<feature type="transmembrane region" description="Helical" evidence="13">
    <location>
        <begin position="48"/>
        <end position="68"/>
    </location>
</feature>
<keyword evidence="7" id="KW-0378">Hydrolase</keyword>
<feature type="transmembrane region" description="Helical" evidence="13">
    <location>
        <begin position="189"/>
        <end position="218"/>
    </location>
</feature>
<evidence type="ECO:0000259" key="14">
    <source>
        <dbReference type="Pfam" id="PF02163"/>
    </source>
</evidence>
<dbReference type="GO" id="GO:0016020">
    <property type="term" value="C:membrane"/>
    <property type="evidence" value="ECO:0007669"/>
    <property type="project" value="UniProtKB-SubCell"/>
</dbReference>
<feature type="region of interest" description="Disordered" evidence="12">
    <location>
        <begin position="262"/>
        <end position="283"/>
    </location>
</feature>
<evidence type="ECO:0000256" key="13">
    <source>
        <dbReference type="SAM" id="Phobius"/>
    </source>
</evidence>
<name>A0AAW1Q567_9CHLO</name>
<dbReference type="InterPro" id="IPR008915">
    <property type="entry name" value="Peptidase_M50"/>
</dbReference>
<gene>
    <name evidence="15" type="ORF">WJX72_008022</name>
</gene>
<keyword evidence="16" id="KW-1185">Reference proteome</keyword>
<evidence type="ECO:0000313" key="15">
    <source>
        <dbReference type="EMBL" id="KAK9816996.1"/>
    </source>
</evidence>
<feature type="transmembrane region" description="Helical" evidence="13">
    <location>
        <begin position="153"/>
        <end position="177"/>
    </location>
</feature>
<accession>A0AAW1Q567</accession>
<dbReference type="PANTHER" id="PTHR39188:SF3">
    <property type="entry name" value="STAGE IV SPORULATION PROTEIN FB"/>
    <property type="match status" value="1"/>
</dbReference>
<feature type="domain" description="Peptidase M50" evidence="14">
    <location>
        <begin position="61"/>
        <end position="191"/>
    </location>
</feature>
<evidence type="ECO:0000313" key="16">
    <source>
        <dbReference type="Proteomes" id="UP001489004"/>
    </source>
</evidence>
<dbReference type="GO" id="GO:0006508">
    <property type="term" value="P:proteolysis"/>
    <property type="evidence" value="ECO:0007669"/>
    <property type="project" value="UniProtKB-KW"/>
</dbReference>
<keyword evidence="11 13" id="KW-0472">Membrane</keyword>
<feature type="transmembrane region" description="Helical" evidence="13">
    <location>
        <begin position="110"/>
        <end position="133"/>
    </location>
</feature>
<dbReference type="GO" id="GO:0008237">
    <property type="term" value="F:metallopeptidase activity"/>
    <property type="evidence" value="ECO:0007669"/>
    <property type="project" value="UniProtKB-KW"/>
</dbReference>
<keyword evidence="4" id="KW-0645">Protease</keyword>
<feature type="transmembrane region" description="Helical" evidence="13">
    <location>
        <begin position="224"/>
        <end position="242"/>
    </location>
</feature>
<evidence type="ECO:0000256" key="10">
    <source>
        <dbReference type="ARBA" id="ARBA00023049"/>
    </source>
</evidence>
<feature type="transmembrane region" description="Helical" evidence="13">
    <location>
        <begin position="80"/>
        <end position="98"/>
    </location>
</feature>
<evidence type="ECO:0000256" key="8">
    <source>
        <dbReference type="ARBA" id="ARBA00022833"/>
    </source>
</evidence>
<feature type="compositionally biased region" description="Low complexity" evidence="12">
    <location>
        <begin position="267"/>
        <end position="283"/>
    </location>
</feature>
<comment type="cofactor">
    <cofactor evidence="1">
        <name>Zn(2+)</name>
        <dbReference type="ChEBI" id="CHEBI:29105"/>
    </cofactor>
</comment>
<dbReference type="GO" id="GO:0046872">
    <property type="term" value="F:metal ion binding"/>
    <property type="evidence" value="ECO:0007669"/>
    <property type="project" value="UniProtKB-KW"/>
</dbReference>
<evidence type="ECO:0000256" key="4">
    <source>
        <dbReference type="ARBA" id="ARBA00022670"/>
    </source>
</evidence>
<protein>
    <recommendedName>
        <fullName evidence="14">Peptidase M50 domain-containing protein</fullName>
    </recommendedName>
</protein>
<keyword evidence="10" id="KW-0482">Metalloprotease</keyword>
<dbReference type="AlphaFoldDB" id="A0AAW1Q567"/>
<dbReference type="Pfam" id="PF02163">
    <property type="entry name" value="Peptidase_M50"/>
    <property type="match status" value="1"/>
</dbReference>
<evidence type="ECO:0000256" key="7">
    <source>
        <dbReference type="ARBA" id="ARBA00022801"/>
    </source>
</evidence>
<dbReference type="EMBL" id="JALJOR010000005">
    <property type="protein sequence ID" value="KAK9816996.1"/>
    <property type="molecule type" value="Genomic_DNA"/>
</dbReference>
<evidence type="ECO:0000256" key="6">
    <source>
        <dbReference type="ARBA" id="ARBA00022723"/>
    </source>
</evidence>
<proteinExistence type="inferred from homology"/>
<evidence type="ECO:0000256" key="1">
    <source>
        <dbReference type="ARBA" id="ARBA00001947"/>
    </source>
</evidence>
<keyword evidence="9 13" id="KW-1133">Transmembrane helix</keyword>
<evidence type="ECO:0000256" key="5">
    <source>
        <dbReference type="ARBA" id="ARBA00022692"/>
    </source>
</evidence>
<evidence type="ECO:0000256" key="2">
    <source>
        <dbReference type="ARBA" id="ARBA00004141"/>
    </source>
</evidence>
<dbReference type="PANTHER" id="PTHR39188">
    <property type="entry name" value="MEMBRANE-ASSOCIATED ZINC METALLOPROTEASE M50B"/>
    <property type="match status" value="1"/>
</dbReference>
<evidence type="ECO:0000256" key="9">
    <source>
        <dbReference type="ARBA" id="ARBA00022989"/>
    </source>
</evidence>
<evidence type="ECO:0000256" key="11">
    <source>
        <dbReference type="ARBA" id="ARBA00023136"/>
    </source>
</evidence>
<sequence length="283" mass="30919">MAEPGSAQLLHSPGTVPLGSIFGIPIRLHMLFGAAVILAVLGQVQNSWHHVLWALLMFGPILLLTVLIHELGHCWATRKVGAPVHGILLWPLGGLAFVGHTSGPKSDIFVAVMGPLTHLPQMLIWFIMYIPSYHATYGDYKFHFAIEDPQFDFWLSVVSGALQLNLFLMAFNLLLPAYPLDGGRIFADLLLLCGLGEVLAAQITIAVAVLVAAGILAWGIYEQAILTVAVGAWMLYTTYELFSAVRKGSVTRHPMFCYDAQPGQAEQPQNPILPPNQQYSARV</sequence>
<keyword evidence="5 13" id="KW-0812">Transmembrane</keyword>
<dbReference type="Proteomes" id="UP001489004">
    <property type="component" value="Unassembled WGS sequence"/>
</dbReference>
<evidence type="ECO:0000256" key="12">
    <source>
        <dbReference type="SAM" id="MobiDB-lite"/>
    </source>
</evidence>